<dbReference type="EMBL" id="JBHSBN010000003">
    <property type="protein sequence ID" value="MFC4105753.1"/>
    <property type="molecule type" value="Genomic_DNA"/>
</dbReference>
<evidence type="ECO:0000313" key="2">
    <source>
        <dbReference type="Proteomes" id="UP001595868"/>
    </source>
</evidence>
<sequence>MTGTDDCAPDPLVLTLAAQLTVDQHRDRPDRTYERGTCQQCTEEGCPQLDWAERTLADLTARGGRA</sequence>
<protein>
    <recommendedName>
        <fullName evidence="3">4Fe-4S Wbl-type domain-containing protein</fullName>
    </recommendedName>
</protein>
<keyword evidence="2" id="KW-1185">Reference proteome</keyword>
<accession>A0ABV8KI74</accession>
<proteinExistence type="predicted"/>
<dbReference type="RefSeq" id="WP_377542967.1">
    <property type="nucleotide sequence ID" value="NZ_JBHSBN010000003.1"/>
</dbReference>
<comment type="caution">
    <text evidence="1">The sequence shown here is derived from an EMBL/GenBank/DDBJ whole genome shotgun (WGS) entry which is preliminary data.</text>
</comment>
<evidence type="ECO:0008006" key="3">
    <source>
        <dbReference type="Google" id="ProtNLM"/>
    </source>
</evidence>
<gene>
    <name evidence="1" type="ORF">ACFOX0_07375</name>
</gene>
<organism evidence="1 2">
    <name type="scientific">Micromonospora zhanjiangensis</name>
    <dbReference type="NCBI Taxonomy" id="1522057"/>
    <lineage>
        <taxon>Bacteria</taxon>
        <taxon>Bacillati</taxon>
        <taxon>Actinomycetota</taxon>
        <taxon>Actinomycetes</taxon>
        <taxon>Micromonosporales</taxon>
        <taxon>Micromonosporaceae</taxon>
        <taxon>Micromonospora</taxon>
    </lineage>
</organism>
<dbReference type="Proteomes" id="UP001595868">
    <property type="component" value="Unassembled WGS sequence"/>
</dbReference>
<evidence type="ECO:0000313" key="1">
    <source>
        <dbReference type="EMBL" id="MFC4105753.1"/>
    </source>
</evidence>
<reference evidence="2" key="1">
    <citation type="journal article" date="2019" name="Int. J. Syst. Evol. Microbiol.">
        <title>The Global Catalogue of Microorganisms (GCM) 10K type strain sequencing project: providing services to taxonomists for standard genome sequencing and annotation.</title>
        <authorList>
            <consortium name="The Broad Institute Genomics Platform"/>
            <consortium name="The Broad Institute Genome Sequencing Center for Infectious Disease"/>
            <person name="Wu L."/>
            <person name="Ma J."/>
        </authorList>
    </citation>
    <scope>NUCLEOTIDE SEQUENCE [LARGE SCALE GENOMIC DNA]</scope>
    <source>
        <strain evidence="2">2902at01</strain>
    </source>
</reference>
<name>A0ABV8KI74_9ACTN</name>